<feature type="compositionally biased region" description="Polar residues" evidence="12">
    <location>
        <begin position="225"/>
        <end position="240"/>
    </location>
</feature>
<dbReference type="InterPro" id="IPR018060">
    <property type="entry name" value="HTH_AraC"/>
</dbReference>
<dbReference type="SUPFAM" id="SSF57884">
    <property type="entry name" value="Ada DNA repair protein, N-terminal domain (N-Ada 10)"/>
    <property type="match status" value="1"/>
</dbReference>
<feature type="region of interest" description="Disordered" evidence="12">
    <location>
        <begin position="196"/>
        <end position="242"/>
    </location>
</feature>
<keyword evidence="10" id="KW-0804">Transcription</keyword>
<keyword evidence="11" id="KW-0234">DNA repair</keyword>
<evidence type="ECO:0000256" key="1">
    <source>
        <dbReference type="ARBA" id="ARBA00001947"/>
    </source>
</evidence>
<evidence type="ECO:0000256" key="8">
    <source>
        <dbReference type="ARBA" id="ARBA00023125"/>
    </source>
</evidence>
<dbReference type="GO" id="GO:0008270">
    <property type="term" value="F:zinc ion binding"/>
    <property type="evidence" value="ECO:0007669"/>
    <property type="project" value="InterPro"/>
</dbReference>
<dbReference type="GO" id="GO:0043565">
    <property type="term" value="F:sequence-specific DNA binding"/>
    <property type="evidence" value="ECO:0007669"/>
    <property type="project" value="InterPro"/>
</dbReference>
<evidence type="ECO:0000256" key="9">
    <source>
        <dbReference type="ARBA" id="ARBA00023159"/>
    </source>
</evidence>
<keyword evidence="8" id="KW-0238">DNA-binding</keyword>
<dbReference type="GO" id="GO:0008168">
    <property type="term" value="F:methyltransferase activity"/>
    <property type="evidence" value="ECO:0007669"/>
    <property type="project" value="UniProtKB-KW"/>
</dbReference>
<comment type="cofactor">
    <cofactor evidence="1">
        <name>Zn(2+)</name>
        <dbReference type="ChEBI" id="CHEBI:29105"/>
    </cofactor>
</comment>
<evidence type="ECO:0000256" key="7">
    <source>
        <dbReference type="ARBA" id="ARBA00023015"/>
    </source>
</evidence>
<feature type="domain" description="HTH araC/xylS-type" evidence="13">
    <location>
        <begin position="144"/>
        <end position="196"/>
    </location>
</feature>
<evidence type="ECO:0000313" key="14">
    <source>
        <dbReference type="EMBL" id="KAK0311611.1"/>
    </source>
</evidence>
<dbReference type="GO" id="GO:0003700">
    <property type="term" value="F:DNA-binding transcription factor activity"/>
    <property type="evidence" value="ECO:0007669"/>
    <property type="project" value="InterPro"/>
</dbReference>
<dbReference type="AlphaFoldDB" id="A0AAN6FAB2"/>
<comment type="caution">
    <text evidence="14">The sequence shown here is derived from an EMBL/GenBank/DDBJ whole genome shotgun (WGS) entry which is preliminary data.</text>
</comment>
<dbReference type="GO" id="GO:0006281">
    <property type="term" value="P:DNA repair"/>
    <property type="evidence" value="ECO:0007669"/>
    <property type="project" value="UniProtKB-KW"/>
</dbReference>
<keyword evidence="7" id="KW-0805">Transcription regulation</keyword>
<evidence type="ECO:0000256" key="6">
    <source>
        <dbReference type="ARBA" id="ARBA00022833"/>
    </source>
</evidence>
<evidence type="ECO:0000256" key="5">
    <source>
        <dbReference type="ARBA" id="ARBA00022763"/>
    </source>
</evidence>
<name>A0AAN6FAB2_9PEZI</name>
<evidence type="ECO:0000256" key="12">
    <source>
        <dbReference type="SAM" id="MobiDB-lite"/>
    </source>
</evidence>
<keyword evidence="6" id="KW-0862">Zinc</keyword>
<evidence type="ECO:0000259" key="13">
    <source>
        <dbReference type="PROSITE" id="PS01124"/>
    </source>
</evidence>
<dbReference type="Pfam" id="PF00165">
    <property type="entry name" value="HTH_AraC"/>
    <property type="match status" value="1"/>
</dbReference>
<keyword evidence="3" id="KW-0808">Transferase</keyword>
<dbReference type="InterPro" id="IPR035451">
    <property type="entry name" value="Ada-like_dom_sf"/>
</dbReference>
<dbReference type="GO" id="GO:0032259">
    <property type="term" value="P:methylation"/>
    <property type="evidence" value="ECO:0007669"/>
    <property type="project" value="UniProtKB-KW"/>
</dbReference>
<feature type="region of interest" description="Disordered" evidence="12">
    <location>
        <begin position="248"/>
        <end position="267"/>
    </location>
</feature>
<organism evidence="14 15">
    <name type="scientific">Friedmanniomyces endolithicus</name>
    <dbReference type="NCBI Taxonomy" id="329885"/>
    <lineage>
        <taxon>Eukaryota</taxon>
        <taxon>Fungi</taxon>
        <taxon>Dikarya</taxon>
        <taxon>Ascomycota</taxon>
        <taxon>Pezizomycotina</taxon>
        <taxon>Dothideomycetes</taxon>
        <taxon>Dothideomycetidae</taxon>
        <taxon>Mycosphaerellales</taxon>
        <taxon>Teratosphaeriaceae</taxon>
        <taxon>Friedmanniomyces</taxon>
    </lineage>
</organism>
<evidence type="ECO:0000256" key="11">
    <source>
        <dbReference type="ARBA" id="ARBA00023204"/>
    </source>
</evidence>
<dbReference type="Pfam" id="PF02805">
    <property type="entry name" value="Ada_Zn_binding"/>
    <property type="match status" value="1"/>
</dbReference>
<accession>A0AAN6FAB2</accession>
<evidence type="ECO:0000256" key="4">
    <source>
        <dbReference type="ARBA" id="ARBA00022723"/>
    </source>
</evidence>
<dbReference type="PROSITE" id="PS01124">
    <property type="entry name" value="HTH_ARAC_FAMILY_2"/>
    <property type="match status" value="1"/>
</dbReference>
<keyword evidence="9" id="KW-0010">Activator</keyword>
<dbReference type="Proteomes" id="UP001168146">
    <property type="component" value="Unassembled WGS sequence"/>
</dbReference>
<dbReference type="EMBL" id="JASUXU010000069">
    <property type="protein sequence ID" value="KAK0311611.1"/>
    <property type="molecule type" value="Genomic_DNA"/>
</dbReference>
<feature type="compositionally biased region" description="Low complexity" evidence="12">
    <location>
        <begin position="196"/>
        <end position="218"/>
    </location>
</feature>
<dbReference type="PROSITE" id="PS00041">
    <property type="entry name" value="HTH_ARAC_FAMILY_1"/>
    <property type="match status" value="1"/>
</dbReference>
<keyword evidence="4" id="KW-0479">Metal-binding</keyword>
<gene>
    <name evidence="14" type="ORF">LTR82_014313</name>
</gene>
<keyword evidence="5" id="KW-0227">DNA damage</keyword>
<dbReference type="InterPro" id="IPR004026">
    <property type="entry name" value="Ada_DNA_repair_Zn-bd"/>
</dbReference>
<keyword evidence="2" id="KW-0489">Methyltransferase</keyword>
<protein>
    <recommendedName>
        <fullName evidence="13">HTH araC/xylS-type domain-containing protein</fullName>
    </recommendedName>
</protein>
<dbReference type="SUPFAM" id="SSF46689">
    <property type="entry name" value="Homeodomain-like"/>
    <property type="match status" value="1"/>
</dbReference>
<dbReference type="Gene3D" id="3.40.10.10">
    <property type="entry name" value="DNA Methylphosphotriester Repair Domain"/>
    <property type="match status" value="1"/>
</dbReference>
<evidence type="ECO:0000256" key="10">
    <source>
        <dbReference type="ARBA" id="ARBA00023163"/>
    </source>
</evidence>
<proteinExistence type="predicted"/>
<dbReference type="InterPro" id="IPR009057">
    <property type="entry name" value="Homeodomain-like_sf"/>
</dbReference>
<sequence>MNLKSPVRSHGSAYVVALWRTVFGTGVPSHPSSESEHTVPWSSNIRISALVSIRPSHIAAMMHTFNTPSARWKALVAREASADGVFVYCVRTTGIYCRPVCKSRLARRANVEFFDTPTQAEVAGYRACKRCRPELASYTPEMDKISKACAAMLDSQSDGPPPKLDELARHVGLTKFHFHRSFKRATGITPREFMLLSRNGSDSSSGSRSSPGDTSSLTPLDSRGDNVTTPPTMNSNTSLQNDEEFCSPVDEATEGGSQSQMSGLQPEESRPWIVSYTAIQTKFGVLLVAFLDGQLCKLDL</sequence>
<dbReference type="InterPro" id="IPR018062">
    <property type="entry name" value="HTH_AraC-typ_CS"/>
</dbReference>
<dbReference type="Gene3D" id="1.10.10.60">
    <property type="entry name" value="Homeodomain-like"/>
    <property type="match status" value="1"/>
</dbReference>
<reference evidence="14" key="1">
    <citation type="submission" date="2021-12" db="EMBL/GenBank/DDBJ databases">
        <title>Black yeast isolated from Biological Soil Crust.</title>
        <authorList>
            <person name="Kurbessoian T."/>
        </authorList>
    </citation>
    <scope>NUCLEOTIDE SEQUENCE</scope>
    <source>
        <strain evidence="14">CCFEE 5208</strain>
    </source>
</reference>
<evidence type="ECO:0000256" key="3">
    <source>
        <dbReference type="ARBA" id="ARBA00022679"/>
    </source>
</evidence>
<evidence type="ECO:0000256" key="2">
    <source>
        <dbReference type="ARBA" id="ARBA00022603"/>
    </source>
</evidence>
<evidence type="ECO:0000313" key="15">
    <source>
        <dbReference type="Proteomes" id="UP001168146"/>
    </source>
</evidence>